<evidence type="ECO:0000256" key="2">
    <source>
        <dbReference type="ARBA" id="ARBA00023026"/>
    </source>
</evidence>
<evidence type="ECO:0000256" key="1">
    <source>
        <dbReference type="ARBA" id="ARBA00022669"/>
    </source>
</evidence>
<keyword evidence="1" id="KW-0147">Chitin-binding</keyword>
<dbReference type="InterPro" id="IPR018392">
    <property type="entry name" value="LysM"/>
</dbReference>
<dbReference type="Proteomes" id="UP000518752">
    <property type="component" value="Unassembled WGS sequence"/>
</dbReference>
<keyword evidence="6" id="KW-1185">Reference proteome</keyword>
<dbReference type="OrthoDB" id="5985073at2759"/>
<dbReference type="AlphaFoldDB" id="A0A8H5M7F7"/>
<dbReference type="GO" id="GO:0008061">
    <property type="term" value="F:chitin binding"/>
    <property type="evidence" value="ECO:0007669"/>
    <property type="project" value="UniProtKB-KW"/>
</dbReference>
<dbReference type="InterPro" id="IPR036779">
    <property type="entry name" value="LysM_dom_sf"/>
</dbReference>
<organism evidence="5 6">
    <name type="scientific">Collybiopsis confluens</name>
    <dbReference type="NCBI Taxonomy" id="2823264"/>
    <lineage>
        <taxon>Eukaryota</taxon>
        <taxon>Fungi</taxon>
        <taxon>Dikarya</taxon>
        <taxon>Basidiomycota</taxon>
        <taxon>Agaricomycotina</taxon>
        <taxon>Agaricomycetes</taxon>
        <taxon>Agaricomycetidae</taxon>
        <taxon>Agaricales</taxon>
        <taxon>Marasmiineae</taxon>
        <taxon>Omphalotaceae</taxon>
        <taxon>Collybiopsis</taxon>
    </lineage>
</organism>
<feature type="chain" id="PRO_5034308861" description="LysM domain-containing protein" evidence="3">
    <location>
        <begin position="27"/>
        <end position="142"/>
    </location>
</feature>
<dbReference type="EMBL" id="JAACJN010000047">
    <property type="protein sequence ID" value="KAF5383454.1"/>
    <property type="molecule type" value="Genomic_DNA"/>
</dbReference>
<feature type="domain" description="LysM" evidence="4">
    <location>
        <begin position="91"/>
        <end position="137"/>
    </location>
</feature>
<feature type="signal peptide" evidence="3">
    <location>
        <begin position="1"/>
        <end position="26"/>
    </location>
</feature>
<keyword evidence="3" id="KW-0732">Signal</keyword>
<dbReference type="SMART" id="SM00257">
    <property type="entry name" value="LysM"/>
    <property type="match status" value="2"/>
</dbReference>
<evidence type="ECO:0000259" key="4">
    <source>
        <dbReference type="PROSITE" id="PS51782"/>
    </source>
</evidence>
<feature type="domain" description="LysM" evidence="4">
    <location>
        <begin position="35"/>
        <end position="81"/>
    </location>
</feature>
<dbReference type="Pfam" id="PF01476">
    <property type="entry name" value="LysM"/>
    <property type="match status" value="2"/>
</dbReference>
<comment type="caution">
    <text evidence="5">The sequence shown here is derived from an EMBL/GenBank/DDBJ whole genome shotgun (WGS) entry which is preliminary data.</text>
</comment>
<keyword evidence="2" id="KW-0843">Virulence</keyword>
<sequence length="142" mass="14772">MFALVTFAAWAMALGSISYTSFNVHAQTSNATCTTNYTVQQGDICQTIASQFNVTIADLESANPSINSGCTNLAIGEVLCIPAAAACSSNVTYVVKDGDVCIDIANMFNITFAALEAANPEIDANCDNLSIGERLCIPAASS</sequence>
<dbReference type="Gene3D" id="3.10.350.10">
    <property type="entry name" value="LysM domain"/>
    <property type="match status" value="2"/>
</dbReference>
<dbReference type="InterPro" id="IPR052210">
    <property type="entry name" value="LysM1-like"/>
</dbReference>
<protein>
    <recommendedName>
        <fullName evidence="4">LysM domain-containing protein</fullName>
    </recommendedName>
</protein>
<evidence type="ECO:0000256" key="3">
    <source>
        <dbReference type="SAM" id="SignalP"/>
    </source>
</evidence>
<name>A0A8H5M7F7_9AGAR</name>
<evidence type="ECO:0000313" key="5">
    <source>
        <dbReference type="EMBL" id="KAF5383454.1"/>
    </source>
</evidence>
<dbReference type="CDD" id="cd00118">
    <property type="entry name" value="LysM"/>
    <property type="match status" value="2"/>
</dbReference>
<dbReference type="SUPFAM" id="SSF54106">
    <property type="entry name" value="LysM domain"/>
    <property type="match status" value="2"/>
</dbReference>
<evidence type="ECO:0000313" key="6">
    <source>
        <dbReference type="Proteomes" id="UP000518752"/>
    </source>
</evidence>
<dbReference type="PROSITE" id="PS51782">
    <property type="entry name" value="LYSM"/>
    <property type="match status" value="2"/>
</dbReference>
<dbReference type="PANTHER" id="PTHR34997:SF1">
    <property type="entry name" value="PEPTIDOGLYCAN-BINDING LYSIN DOMAIN"/>
    <property type="match status" value="1"/>
</dbReference>
<reference evidence="5 6" key="1">
    <citation type="journal article" date="2020" name="ISME J.">
        <title>Uncovering the hidden diversity of litter-decomposition mechanisms in mushroom-forming fungi.</title>
        <authorList>
            <person name="Floudas D."/>
            <person name="Bentzer J."/>
            <person name="Ahren D."/>
            <person name="Johansson T."/>
            <person name="Persson P."/>
            <person name="Tunlid A."/>
        </authorList>
    </citation>
    <scope>NUCLEOTIDE SEQUENCE [LARGE SCALE GENOMIC DNA]</scope>
    <source>
        <strain evidence="5 6">CBS 406.79</strain>
    </source>
</reference>
<gene>
    <name evidence="5" type="ORF">D9757_006109</name>
</gene>
<proteinExistence type="predicted"/>
<accession>A0A8H5M7F7</accession>
<dbReference type="PANTHER" id="PTHR34997">
    <property type="entry name" value="AM15"/>
    <property type="match status" value="1"/>
</dbReference>